<evidence type="ECO:0000259" key="7">
    <source>
        <dbReference type="PROSITE" id="PS51821"/>
    </source>
</evidence>
<dbReference type="GO" id="GO:0030435">
    <property type="term" value="P:sporulation resulting in formation of a cellular spore"/>
    <property type="evidence" value="ECO:0007669"/>
    <property type="project" value="UniProtKB-KW"/>
</dbReference>
<gene>
    <name evidence="8" type="ORF">N0V87_007165</name>
</gene>
<dbReference type="Pfam" id="PF11754">
    <property type="entry name" value="Velvet"/>
    <property type="match status" value="2"/>
</dbReference>
<dbReference type="InterPro" id="IPR021740">
    <property type="entry name" value="Velvet"/>
</dbReference>
<keyword evidence="2" id="KW-0749">Sporulation</keyword>
<keyword evidence="9" id="KW-1185">Reference proteome</keyword>
<keyword evidence="5" id="KW-0539">Nucleus</keyword>
<comment type="caution">
    <text evidence="8">The sequence shown here is derived from an EMBL/GenBank/DDBJ whole genome shotgun (WGS) entry which is preliminary data.</text>
</comment>
<feature type="region of interest" description="Disordered" evidence="6">
    <location>
        <begin position="206"/>
        <end position="262"/>
    </location>
</feature>
<evidence type="ECO:0000256" key="2">
    <source>
        <dbReference type="ARBA" id="ARBA00022969"/>
    </source>
</evidence>
<dbReference type="InterPro" id="IPR038491">
    <property type="entry name" value="Velvet_dom_sf"/>
</dbReference>
<evidence type="ECO:0000313" key="9">
    <source>
        <dbReference type="Proteomes" id="UP001140562"/>
    </source>
</evidence>
<dbReference type="Proteomes" id="UP001140562">
    <property type="component" value="Unassembled WGS sequence"/>
</dbReference>
<comment type="subcellular location">
    <subcellularLocation>
        <location evidence="1">Nucleus</location>
    </subcellularLocation>
</comment>
<feature type="compositionally biased region" description="Low complexity" evidence="6">
    <location>
        <begin position="225"/>
        <end position="239"/>
    </location>
</feature>
<evidence type="ECO:0000256" key="4">
    <source>
        <dbReference type="ARBA" id="ARBA00023163"/>
    </source>
</evidence>
<evidence type="ECO:0000313" key="8">
    <source>
        <dbReference type="EMBL" id="KAJ4334007.1"/>
    </source>
</evidence>
<reference evidence="8" key="1">
    <citation type="submission" date="2022-10" db="EMBL/GenBank/DDBJ databases">
        <title>Tapping the CABI collections for fungal endophytes: first genome assemblies for Collariella, Neodidymelliopsis, Ascochyta clinopodiicola, Didymella pomorum, Didymosphaeria variabile, Neocosmospora piperis and Neocucurbitaria cava.</title>
        <authorList>
            <person name="Hill R."/>
        </authorList>
    </citation>
    <scope>NUCLEOTIDE SEQUENCE</scope>
    <source>
        <strain evidence="8">IMI 360193</strain>
    </source>
</reference>
<dbReference type="OrthoDB" id="5599552at2759"/>
<dbReference type="PROSITE" id="PS51821">
    <property type="entry name" value="VELVET"/>
    <property type="match status" value="1"/>
</dbReference>
<evidence type="ECO:0000256" key="3">
    <source>
        <dbReference type="ARBA" id="ARBA00023015"/>
    </source>
</evidence>
<dbReference type="PANTHER" id="PTHR33572:SF18">
    <property type="entry name" value="SPORE DEVELOPMENT REGULATOR VOSA"/>
    <property type="match status" value="1"/>
</dbReference>
<keyword evidence="4" id="KW-0804">Transcription</keyword>
<feature type="compositionally biased region" description="Basic and acidic residues" evidence="6">
    <location>
        <begin position="214"/>
        <end position="224"/>
    </location>
</feature>
<dbReference type="InterPro" id="IPR037525">
    <property type="entry name" value="Velvet_dom"/>
</dbReference>
<dbReference type="AlphaFoldDB" id="A0A9W9BXU7"/>
<evidence type="ECO:0000256" key="6">
    <source>
        <dbReference type="SAM" id="MobiDB-lite"/>
    </source>
</evidence>
<dbReference type="GO" id="GO:0005634">
    <property type="term" value="C:nucleus"/>
    <property type="evidence" value="ECO:0007669"/>
    <property type="project" value="UniProtKB-SubCell"/>
</dbReference>
<accession>A0A9W9BXU7</accession>
<proteinExistence type="predicted"/>
<dbReference type="Gene3D" id="2.60.40.3960">
    <property type="entry name" value="Velvet domain"/>
    <property type="match status" value="1"/>
</dbReference>
<dbReference type="EMBL" id="JAPEUV010000084">
    <property type="protein sequence ID" value="KAJ4334007.1"/>
    <property type="molecule type" value="Genomic_DNA"/>
</dbReference>
<dbReference type="PANTHER" id="PTHR33572">
    <property type="entry name" value="SPORE DEVELOPMENT REGULATOR VOSA"/>
    <property type="match status" value="1"/>
</dbReference>
<feature type="domain" description="Velvet" evidence="7">
    <location>
        <begin position="5"/>
        <end position="176"/>
    </location>
</feature>
<sequence>MSLIGYTPNNYHLHVRQQPHEALVVAKGKEKARKAVDPPPIVQLDVKQHQDPQKNYLQNPYLFMQVSLYKPDRDEPLPGREALAGTLTSSLHRLKDTSNAEVGLFVFGDISVRLPGNFRLHFSMWEYNPVDGRAQYLSSCFSEKFSVLPPKDFKGMEESTSLSRCIADQGVRLRLRKEARAVAGSKRSYPYDSPVSIAQAHASLPTEYPSSYEGGEHSPIKRENTYSSNSQTDTSSHSTLEQPYGAQPPYKRSYPSYPPVGQSPSLTAPYNMMSHSNMVGHPSSSLMSSPGILPSNAGAGYSIGDTGLYGSSSYPSSSSSYPNTSSAYPGSAAPYHSTGYINNPFFYDSNVPR</sequence>
<name>A0A9W9BXU7_9PLEO</name>
<organism evidence="8 9">
    <name type="scientific">Didymella glomerata</name>
    <dbReference type="NCBI Taxonomy" id="749621"/>
    <lineage>
        <taxon>Eukaryota</taxon>
        <taxon>Fungi</taxon>
        <taxon>Dikarya</taxon>
        <taxon>Ascomycota</taxon>
        <taxon>Pezizomycotina</taxon>
        <taxon>Dothideomycetes</taxon>
        <taxon>Pleosporomycetidae</taxon>
        <taxon>Pleosporales</taxon>
        <taxon>Pleosporineae</taxon>
        <taxon>Didymellaceae</taxon>
        <taxon>Didymella</taxon>
    </lineage>
</organism>
<keyword evidence="3" id="KW-0805">Transcription regulation</keyword>
<evidence type="ECO:0000256" key="1">
    <source>
        <dbReference type="ARBA" id="ARBA00004123"/>
    </source>
</evidence>
<evidence type="ECO:0000256" key="5">
    <source>
        <dbReference type="ARBA" id="ARBA00023242"/>
    </source>
</evidence>
<protein>
    <recommendedName>
        <fullName evidence="7">Velvet domain-containing protein</fullName>
    </recommendedName>
</protein>